<gene>
    <name evidence="2" type="primary">Dyak\GE27374</name>
    <name evidence="2" type="synonym">GE27374</name>
    <name evidence="2" type="ORF">Dyak_GE27374</name>
</gene>
<keyword evidence="3" id="KW-1185">Reference proteome</keyword>
<reference evidence="2 3" key="1">
    <citation type="journal article" date="2007" name="Nature">
        <title>Evolution of genes and genomes on the Drosophila phylogeny.</title>
        <authorList>
            <consortium name="Drosophila 12 Genomes Consortium"/>
            <person name="Clark A.G."/>
            <person name="Eisen M.B."/>
            <person name="Smith D.R."/>
            <person name="Bergman C.M."/>
            <person name="Oliver B."/>
            <person name="Markow T.A."/>
            <person name="Kaufman T.C."/>
            <person name="Kellis M."/>
            <person name="Gelbart W."/>
            <person name="Iyer V.N."/>
            <person name="Pollard D.A."/>
            <person name="Sackton T.B."/>
            <person name="Larracuente A.M."/>
            <person name="Singh N.D."/>
            <person name="Abad J.P."/>
            <person name="Abt D.N."/>
            <person name="Adryan B."/>
            <person name="Aguade M."/>
            <person name="Akashi H."/>
            <person name="Anderson W.W."/>
            <person name="Aquadro C.F."/>
            <person name="Ardell D.H."/>
            <person name="Arguello R."/>
            <person name="Artieri C.G."/>
            <person name="Barbash D.A."/>
            <person name="Barker D."/>
            <person name="Barsanti P."/>
            <person name="Batterham P."/>
            <person name="Batzoglou S."/>
            <person name="Begun D."/>
            <person name="Bhutkar A."/>
            <person name="Blanco E."/>
            <person name="Bosak S.A."/>
            <person name="Bradley R.K."/>
            <person name="Brand A.D."/>
            <person name="Brent M.R."/>
            <person name="Brooks A.N."/>
            <person name="Brown R.H."/>
            <person name="Butlin R.K."/>
            <person name="Caggese C."/>
            <person name="Calvi B.R."/>
            <person name="Bernardo de Carvalho A."/>
            <person name="Caspi A."/>
            <person name="Castrezana S."/>
            <person name="Celniker S.E."/>
            <person name="Chang J.L."/>
            <person name="Chapple C."/>
            <person name="Chatterji S."/>
            <person name="Chinwalla A."/>
            <person name="Civetta A."/>
            <person name="Clifton S.W."/>
            <person name="Comeron J.M."/>
            <person name="Costello J.C."/>
            <person name="Coyne J.A."/>
            <person name="Daub J."/>
            <person name="David R.G."/>
            <person name="Delcher A.L."/>
            <person name="Delehaunty K."/>
            <person name="Do C.B."/>
            <person name="Ebling H."/>
            <person name="Edwards K."/>
            <person name="Eickbush T."/>
            <person name="Evans J.D."/>
            <person name="Filipski A."/>
            <person name="Findeiss S."/>
            <person name="Freyhult E."/>
            <person name="Fulton L."/>
            <person name="Fulton R."/>
            <person name="Garcia A.C."/>
            <person name="Gardiner A."/>
            <person name="Garfield D.A."/>
            <person name="Garvin B.E."/>
            <person name="Gibson G."/>
            <person name="Gilbert D."/>
            <person name="Gnerre S."/>
            <person name="Godfrey J."/>
            <person name="Good R."/>
            <person name="Gotea V."/>
            <person name="Gravely B."/>
            <person name="Greenberg A.J."/>
            <person name="Griffiths-Jones S."/>
            <person name="Gross S."/>
            <person name="Guigo R."/>
            <person name="Gustafson E.A."/>
            <person name="Haerty W."/>
            <person name="Hahn M.W."/>
            <person name="Halligan D.L."/>
            <person name="Halpern A.L."/>
            <person name="Halter G.M."/>
            <person name="Han M.V."/>
            <person name="Heger A."/>
            <person name="Hillier L."/>
            <person name="Hinrichs A.S."/>
            <person name="Holmes I."/>
            <person name="Hoskins R.A."/>
            <person name="Hubisz M.J."/>
            <person name="Hultmark D."/>
            <person name="Huntley M.A."/>
            <person name="Jaffe D.B."/>
            <person name="Jagadeeshan S."/>
            <person name="Jeck W.R."/>
            <person name="Johnson J."/>
            <person name="Jones C.D."/>
            <person name="Jordan W.C."/>
            <person name="Karpen G.H."/>
            <person name="Kataoka E."/>
            <person name="Keightley P.D."/>
            <person name="Kheradpour P."/>
            <person name="Kirkness E.F."/>
            <person name="Koerich L.B."/>
            <person name="Kristiansen K."/>
            <person name="Kudrna D."/>
            <person name="Kulathinal R.J."/>
            <person name="Kumar S."/>
            <person name="Kwok R."/>
            <person name="Lander E."/>
            <person name="Langley C.H."/>
            <person name="Lapoint R."/>
            <person name="Lazzaro B.P."/>
            <person name="Lee S.J."/>
            <person name="Levesque L."/>
            <person name="Li R."/>
            <person name="Lin C.F."/>
            <person name="Lin M.F."/>
            <person name="Lindblad-Toh K."/>
            <person name="Llopart A."/>
            <person name="Long M."/>
            <person name="Low L."/>
            <person name="Lozovsky E."/>
            <person name="Lu J."/>
            <person name="Luo M."/>
            <person name="Machado C.A."/>
            <person name="Makalowski W."/>
            <person name="Marzo M."/>
            <person name="Matsuda M."/>
            <person name="Matzkin L."/>
            <person name="McAllister B."/>
            <person name="McBride C.S."/>
            <person name="McKernan B."/>
            <person name="McKernan K."/>
            <person name="Mendez-Lago M."/>
            <person name="Minx P."/>
            <person name="Mollenhauer M.U."/>
            <person name="Montooth K."/>
            <person name="Mount S.M."/>
            <person name="Mu X."/>
            <person name="Myers E."/>
            <person name="Negre B."/>
            <person name="Newfeld S."/>
            <person name="Nielsen R."/>
            <person name="Noor M.A."/>
            <person name="O'Grady P."/>
            <person name="Pachter L."/>
            <person name="Papaceit M."/>
            <person name="Parisi M.J."/>
            <person name="Parisi M."/>
            <person name="Parts L."/>
            <person name="Pedersen J.S."/>
            <person name="Pesole G."/>
            <person name="Phillippy A.M."/>
            <person name="Ponting C.P."/>
            <person name="Pop M."/>
            <person name="Porcelli D."/>
            <person name="Powell J.R."/>
            <person name="Prohaska S."/>
            <person name="Pruitt K."/>
            <person name="Puig M."/>
            <person name="Quesneville H."/>
            <person name="Ram K.R."/>
            <person name="Rand D."/>
            <person name="Rasmussen M.D."/>
            <person name="Reed L.K."/>
            <person name="Reenan R."/>
            <person name="Reily A."/>
            <person name="Remington K.A."/>
            <person name="Rieger T.T."/>
            <person name="Ritchie M.G."/>
            <person name="Robin C."/>
            <person name="Rogers Y.H."/>
            <person name="Rohde C."/>
            <person name="Rozas J."/>
            <person name="Rubenfield M.J."/>
            <person name="Ruiz A."/>
            <person name="Russo S."/>
            <person name="Salzberg S.L."/>
            <person name="Sanchez-Gracia A."/>
            <person name="Saranga D.J."/>
            <person name="Sato H."/>
            <person name="Schaeffer S.W."/>
            <person name="Schatz M.C."/>
            <person name="Schlenke T."/>
            <person name="Schwartz R."/>
            <person name="Segarra C."/>
            <person name="Singh R.S."/>
            <person name="Sirot L."/>
            <person name="Sirota M."/>
            <person name="Sisneros N.B."/>
            <person name="Smith C.D."/>
            <person name="Smith T.F."/>
            <person name="Spieth J."/>
            <person name="Stage D.E."/>
            <person name="Stark A."/>
            <person name="Stephan W."/>
            <person name="Strausberg R.L."/>
            <person name="Strempel S."/>
            <person name="Sturgill D."/>
            <person name="Sutton G."/>
            <person name="Sutton G.G."/>
            <person name="Tao W."/>
            <person name="Teichmann S."/>
            <person name="Tobari Y.N."/>
            <person name="Tomimura Y."/>
            <person name="Tsolas J.M."/>
            <person name="Valente V.L."/>
            <person name="Venter E."/>
            <person name="Venter J.C."/>
            <person name="Vicario S."/>
            <person name="Vieira F.G."/>
            <person name="Vilella A.J."/>
            <person name="Villasante A."/>
            <person name="Walenz B."/>
            <person name="Wang J."/>
            <person name="Wasserman M."/>
            <person name="Watts T."/>
            <person name="Wilson D."/>
            <person name="Wilson R.K."/>
            <person name="Wing R.A."/>
            <person name="Wolfner M.F."/>
            <person name="Wong A."/>
            <person name="Wong G.K."/>
            <person name="Wu C.I."/>
            <person name="Wu G."/>
            <person name="Yamamoto D."/>
            <person name="Yang H.P."/>
            <person name="Yang S.P."/>
            <person name="Yorke J.A."/>
            <person name="Yoshida K."/>
            <person name="Zdobnov E."/>
            <person name="Zhang P."/>
            <person name="Zhang Y."/>
            <person name="Zimin A.V."/>
            <person name="Baldwin J."/>
            <person name="Abdouelleil A."/>
            <person name="Abdulkadir J."/>
            <person name="Abebe A."/>
            <person name="Abera B."/>
            <person name="Abreu J."/>
            <person name="Acer S.C."/>
            <person name="Aftuck L."/>
            <person name="Alexander A."/>
            <person name="An P."/>
            <person name="Anderson E."/>
            <person name="Anderson S."/>
            <person name="Arachi H."/>
            <person name="Azer M."/>
            <person name="Bachantsang P."/>
            <person name="Barry A."/>
            <person name="Bayul T."/>
            <person name="Berlin A."/>
            <person name="Bessette D."/>
            <person name="Bloom T."/>
            <person name="Blye J."/>
            <person name="Boguslavskiy L."/>
            <person name="Bonnet C."/>
            <person name="Boukhgalter B."/>
            <person name="Bourzgui I."/>
            <person name="Brown A."/>
            <person name="Cahill P."/>
            <person name="Channer S."/>
            <person name="Cheshatsang Y."/>
            <person name="Chuda L."/>
            <person name="Citroen M."/>
            <person name="Collymore A."/>
            <person name="Cooke P."/>
            <person name="Costello M."/>
            <person name="D'Aco K."/>
            <person name="Daza R."/>
            <person name="De Haan G."/>
            <person name="DeGray S."/>
            <person name="DeMaso C."/>
            <person name="Dhargay N."/>
            <person name="Dooley K."/>
            <person name="Dooley E."/>
            <person name="Doricent M."/>
            <person name="Dorje P."/>
            <person name="Dorjee K."/>
            <person name="Dupes A."/>
            <person name="Elong R."/>
            <person name="Falk J."/>
            <person name="Farina A."/>
            <person name="Faro S."/>
            <person name="Ferguson D."/>
            <person name="Fisher S."/>
            <person name="Foley C.D."/>
            <person name="Franke A."/>
            <person name="Friedrich D."/>
            <person name="Gadbois L."/>
            <person name="Gearin G."/>
            <person name="Gearin C.R."/>
            <person name="Giannoukos G."/>
            <person name="Goode T."/>
            <person name="Graham J."/>
            <person name="Grandbois E."/>
            <person name="Grewal S."/>
            <person name="Gyaltsen K."/>
            <person name="Hafez N."/>
            <person name="Hagos B."/>
            <person name="Hall J."/>
            <person name="Henson C."/>
            <person name="Hollinger A."/>
            <person name="Honan T."/>
            <person name="Huard M.D."/>
            <person name="Hughes L."/>
            <person name="Hurhula B."/>
            <person name="Husby M.E."/>
            <person name="Kamat A."/>
            <person name="Kanga B."/>
            <person name="Kashin S."/>
            <person name="Khazanovich D."/>
            <person name="Kisner P."/>
            <person name="Lance K."/>
            <person name="Lara M."/>
            <person name="Lee W."/>
            <person name="Lennon N."/>
            <person name="Letendre F."/>
            <person name="LeVine R."/>
            <person name="Lipovsky A."/>
            <person name="Liu X."/>
            <person name="Liu J."/>
            <person name="Liu S."/>
            <person name="Lokyitsang T."/>
            <person name="Lokyitsang Y."/>
            <person name="Lubonja R."/>
            <person name="Lui A."/>
            <person name="MacDonald P."/>
            <person name="Magnisalis V."/>
            <person name="Maru K."/>
            <person name="Matthews C."/>
            <person name="McCusker W."/>
            <person name="McDonough S."/>
            <person name="Mehta T."/>
            <person name="Meldrim J."/>
            <person name="Meneus L."/>
            <person name="Mihai O."/>
            <person name="Mihalev A."/>
            <person name="Mihova T."/>
            <person name="Mittelman R."/>
            <person name="Mlenga V."/>
            <person name="Montmayeur A."/>
            <person name="Mulrain L."/>
            <person name="Navidi A."/>
            <person name="Naylor J."/>
            <person name="Negash T."/>
            <person name="Nguyen T."/>
            <person name="Nguyen N."/>
            <person name="Nicol R."/>
            <person name="Norbu C."/>
            <person name="Norbu N."/>
            <person name="Novod N."/>
            <person name="O'Neill B."/>
            <person name="Osman S."/>
            <person name="Markiewicz E."/>
            <person name="Oyono O.L."/>
            <person name="Patti C."/>
            <person name="Phunkhang P."/>
            <person name="Pierre F."/>
            <person name="Priest M."/>
            <person name="Raghuraman S."/>
            <person name="Rege F."/>
            <person name="Reyes R."/>
            <person name="Rise C."/>
            <person name="Rogov P."/>
            <person name="Ross K."/>
            <person name="Ryan E."/>
            <person name="Settipalli S."/>
            <person name="Shea T."/>
            <person name="Sherpa N."/>
            <person name="Shi L."/>
            <person name="Shih D."/>
            <person name="Sparrow T."/>
            <person name="Spaulding J."/>
            <person name="Stalker J."/>
            <person name="Stange-Thomann N."/>
            <person name="Stavropoulos S."/>
            <person name="Stone C."/>
            <person name="Strader C."/>
            <person name="Tesfaye S."/>
            <person name="Thomson T."/>
            <person name="Thoulutsang Y."/>
            <person name="Thoulutsang D."/>
            <person name="Topham K."/>
            <person name="Topping I."/>
            <person name="Tsamla T."/>
            <person name="Vassiliev H."/>
            <person name="Vo A."/>
            <person name="Wangchuk T."/>
            <person name="Wangdi T."/>
            <person name="Weiand M."/>
            <person name="Wilkinson J."/>
            <person name="Wilson A."/>
            <person name="Yadav S."/>
            <person name="Young G."/>
            <person name="Yu Q."/>
            <person name="Zembek L."/>
            <person name="Zhong D."/>
            <person name="Zimmer A."/>
            <person name="Zwirko Z."/>
            <person name="Jaffe D.B."/>
            <person name="Alvarez P."/>
            <person name="Brockman W."/>
            <person name="Butler J."/>
            <person name="Chin C."/>
            <person name="Gnerre S."/>
            <person name="Grabherr M."/>
            <person name="Kleber M."/>
            <person name="Mauceli E."/>
            <person name="MacCallum I."/>
        </authorList>
    </citation>
    <scope>NUCLEOTIDE SEQUENCE [LARGE SCALE GENOMIC DNA]</scope>
    <source>
        <strain evidence="3">Tai18E2 / Tucson 14021-0261.01</strain>
    </source>
</reference>
<reference evidence="2 3" key="2">
    <citation type="journal article" date="2007" name="PLoS Biol.">
        <title>Principles of genome evolution in the Drosophila melanogaster species group.</title>
        <authorList>
            <person name="Ranz J.M."/>
            <person name="Maurin D."/>
            <person name="Chan Y.S."/>
            <person name="von Grotthuss M."/>
            <person name="Hillier L.W."/>
            <person name="Roote J."/>
            <person name="Ashburner M."/>
            <person name="Bergman C.M."/>
        </authorList>
    </citation>
    <scope>NUCLEOTIDE SEQUENCE [LARGE SCALE GENOMIC DNA]</scope>
    <source>
        <strain evidence="3">Tai18E2 / Tucson 14021-0261.01</strain>
    </source>
</reference>
<name>A0A0R1DZ92_DROYA</name>
<evidence type="ECO:0000313" key="3">
    <source>
        <dbReference type="Proteomes" id="UP000002282"/>
    </source>
</evidence>
<keyword evidence="1" id="KW-0732">Signal</keyword>
<accession>A0A0R1DZ92</accession>
<dbReference type="AlphaFoldDB" id="A0A0R1DZ92"/>
<evidence type="ECO:0008006" key="4">
    <source>
        <dbReference type="Google" id="ProtNLM"/>
    </source>
</evidence>
<dbReference type="EMBL" id="CM000159">
    <property type="protein sequence ID" value="KRK00657.1"/>
    <property type="molecule type" value="Genomic_DNA"/>
</dbReference>
<dbReference type="Proteomes" id="UP000002282">
    <property type="component" value="Chromosome 3L"/>
</dbReference>
<evidence type="ECO:0000313" key="2">
    <source>
        <dbReference type="EMBL" id="KRK00657.1"/>
    </source>
</evidence>
<feature type="chain" id="PRO_5006403037" description="Secreted protein" evidence="1">
    <location>
        <begin position="27"/>
        <end position="172"/>
    </location>
</feature>
<dbReference type="eggNOG" id="ENOG502TCP5">
    <property type="taxonomic scope" value="Eukaryota"/>
</dbReference>
<dbReference type="OrthoDB" id="7850297at2759"/>
<protein>
    <recommendedName>
        <fullName evidence="4">Secreted protein</fullName>
    </recommendedName>
</protein>
<evidence type="ECO:0000256" key="1">
    <source>
        <dbReference type="SAM" id="SignalP"/>
    </source>
</evidence>
<proteinExistence type="predicted"/>
<sequence>MKATYQLVVISAIIFGHLQFQPMVLASSVYRRPNAVAFAPARTYGGGFNHSAVNSGHKNYTKAIQTTNWTAPAVHQPVLQAPGFISPPQNRSWARANQGPFGAPAQGTGIPSGWVASNNHQQGVPGFFQLNQTSQVRIGTPAFVVGKNNGTLYQTYNATVHNRTYPYGNLSV</sequence>
<feature type="signal peptide" evidence="1">
    <location>
        <begin position="1"/>
        <end position="26"/>
    </location>
</feature>
<dbReference type="KEGG" id="dya:Dyak_GE27374"/>
<organism evidence="2 3">
    <name type="scientific">Drosophila yakuba</name>
    <name type="common">Fruit fly</name>
    <dbReference type="NCBI Taxonomy" id="7245"/>
    <lineage>
        <taxon>Eukaryota</taxon>
        <taxon>Metazoa</taxon>
        <taxon>Ecdysozoa</taxon>
        <taxon>Arthropoda</taxon>
        <taxon>Hexapoda</taxon>
        <taxon>Insecta</taxon>
        <taxon>Pterygota</taxon>
        <taxon>Neoptera</taxon>
        <taxon>Endopterygota</taxon>
        <taxon>Diptera</taxon>
        <taxon>Brachycera</taxon>
        <taxon>Muscomorpha</taxon>
        <taxon>Ephydroidea</taxon>
        <taxon>Drosophilidae</taxon>
        <taxon>Drosophila</taxon>
        <taxon>Sophophora</taxon>
    </lineage>
</organism>